<evidence type="ECO:0000256" key="1">
    <source>
        <dbReference type="SAM" id="MobiDB-lite"/>
    </source>
</evidence>
<sequence length="115" mass="13052">MAWVSRILVITLEKRYEKSTLTIQQSGLTTHTGERTDAADIKGTTNNRKESYLRYLEWREHAAKNQGVVDFPIWQRRRGWNASLSPAVARHPPPRPQPPREATAPESISGASEET</sequence>
<gene>
    <name evidence="2" type="ORF">E2C01_086424</name>
</gene>
<name>A0A5B7J986_PORTR</name>
<evidence type="ECO:0000313" key="3">
    <source>
        <dbReference type="Proteomes" id="UP000324222"/>
    </source>
</evidence>
<protein>
    <submittedName>
        <fullName evidence="2">Uncharacterized protein</fullName>
    </submittedName>
</protein>
<accession>A0A5B7J986</accession>
<dbReference type="AlphaFoldDB" id="A0A5B7J986"/>
<feature type="region of interest" description="Disordered" evidence="1">
    <location>
        <begin position="85"/>
        <end position="115"/>
    </location>
</feature>
<dbReference type="EMBL" id="VSRR010087601">
    <property type="protein sequence ID" value="MPC91389.1"/>
    <property type="molecule type" value="Genomic_DNA"/>
</dbReference>
<dbReference type="Proteomes" id="UP000324222">
    <property type="component" value="Unassembled WGS sequence"/>
</dbReference>
<organism evidence="2 3">
    <name type="scientific">Portunus trituberculatus</name>
    <name type="common">Swimming crab</name>
    <name type="synonym">Neptunus trituberculatus</name>
    <dbReference type="NCBI Taxonomy" id="210409"/>
    <lineage>
        <taxon>Eukaryota</taxon>
        <taxon>Metazoa</taxon>
        <taxon>Ecdysozoa</taxon>
        <taxon>Arthropoda</taxon>
        <taxon>Crustacea</taxon>
        <taxon>Multicrustacea</taxon>
        <taxon>Malacostraca</taxon>
        <taxon>Eumalacostraca</taxon>
        <taxon>Eucarida</taxon>
        <taxon>Decapoda</taxon>
        <taxon>Pleocyemata</taxon>
        <taxon>Brachyura</taxon>
        <taxon>Eubrachyura</taxon>
        <taxon>Portunoidea</taxon>
        <taxon>Portunidae</taxon>
        <taxon>Portuninae</taxon>
        <taxon>Portunus</taxon>
    </lineage>
</organism>
<reference evidence="2 3" key="1">
    <citation type="submission" date="2019-05" db="EMBL/GenBank/DDBJ databases">
        <title>Another draft genome of Portunus trituberculatus and its Hox gene families provides insights of decapod evolution.</title>
        <authorList>
            <person name="Jeong J.-H."/>
            <person name="Song I."/>
            <person name="Kim S."/>
            <person name="Choi T."/>
            <person name="Kim D."/>
            <person name="Ryu S."/>
            <person name="Kim W."/>
        </authorList>
    </citation>
    <scope>NUCLEOTIDE SEQUENCE [LARGE SCALE GENOMIC DNA]</scope>
    <source>
        <tissue evidence="2">Muscle</tissue>
    </source>
</reference>
<keyword evidence="3" id="KW-1185">Reference proteome</keyword>
<comment type="caution">
    <text evidence="2">The sequence shown here is derived from an EMBL/GenBank/DDBJ whole genome shotgun (WGS) entry which is preliminary data.</text>
</comment>
<evidence type="ECO:0000313" key="2">
    <source>
        <dbReference type="EMBL" id="MPC91389.1"/>
    </source>
</evidence>
<proteinExistence type="predicted"/>